<dbReference type="PRINTS" id="PR01436">
    <property type="entry name" value="NADHDHGNASE2"/>
</dbReference>
<keyword evidence="9 18" id="KW-0999">Mitochondrion inner membrane</keyword>
<keyword evidence="16 18" id="KW-0472">Membrane</keyword>
<evidence type="ECO:0000256" key="14">
    <source>
        <dbReference type="ARBA" id="ARBA00023075"/>
    </source>
</evidence>
<dbReference type="PANTHER" id="PTHR46552">
    <property type="entry name" value="NADH-UBIQUINONE OXIDOREDUCTASE CHAIN 2"/>
    <property type="match status" value="1"/>
</dbReference>
<evidence type="ECO:0000256" key="15">
    <source>
        <dbReference type="ARBA" id="ARBA00023128"/>
    </source>
</evidence>
<accession>A0A8F2YVY3</accession>
<geneLocation type="mitochondrion" evidence="20"/>
<feature type="transmembrane region" description="Helical" evidence="18">
    <location>
        <begin position="202"/>
        <end position="220"/>
    </location>
</feature>
<feature type="transmembrane region" description="Helical" evidence="18">
    <location>
        <begin position="100"/>
        <end position="118"/>
    </location>
</feature>
<feature type="transmembrane region" description="Helical" evidence="18">
    <location>
        <begin position="62"/>
        <end position="88"/>
    </location>
</feature>
<evidence type="ECO:0000256" key="18">
    <source>
        <dbReference type="RuleBase" id="RU003403"/>
    </source>
</evidence>
<dbReference type="PANTHER" id="PTHR46552:SF1">
    <property type="entry name" value="NADH-UBIQUINONE OXIDOREDUCTASE CHAIN 2"/>
    <property type="match status" value="1"/>
</dbReference>
<evidence type="ECO:0000256" key="5">
    <source>
        <dbReference type="ARBA" id="ARBA00021008"/>
    </source>
</evidence>
<evidence type="ECO:0000256" key="4">
    <source>
        <dbReference type="ARBA" id="ARBA00012944"/>
    </source>
</evidence>
<evidence type="ECO:0000259" key="19">
    <source>
        <dbReference type="Pfam" id="PF00361"/>
    </source>
</evidence>
<evidence type="ECO:0000256" key="17">
    <source>
        <dbReference type="ARBA" id="ARBA00049551"/>
    </source>
</evidence>
<evidence type="ECO:0000256" key="9">
    <source>
        <dbReference type="ARBA" id="ARBA00022792"/>
    </source>
</evidence>
<evidence type="ECO:0000256" key="13">
    <source>
        <dbReference type="ARBA" id="ARBA00023027"/>
    </source>
</evidence>
<sequence>MFLKNLSKMLFMFMIWLGTMIVISANSWLGLWMGLEINLLSLIPILTSNNNLSNSEAALNYFLVQAFASITLLFSMIMFIILNNLMFMTLFLNFYMPNKIILLSLMMKLGAPPFHFWFPNVMENINWNNNFLLMTWQKIGPMMIMNYFIKFDLLMISFILLAAFIGSIGGLNQISLRKIMAFSSINHLGWMFSAILYNENIWIIYFMIYSFMVMSFIYMLKIMKIFYLNQLYMNFFNNKLLKFLLLSNMLSLGGLPPLLGFFPKWIIIQSLSYMNLNLMILFLICMSMITLYYYLKIMFSAIMFNYMELNFFYFMFTSKMIMFTILITNFMSIFSFFLMINLIFFI</sequence>
<proteinExistence type="inferred from homology"/>
<evidence type="ECO:0000256" key="7">
    <source>
        <dbReference type="ARBA" id="ARBA00022660"/>
    </source>
</evidence>
<comment type="function">
    <text evidence="1">Core subunit of the mitochondrial membrane respiratory chain NADH dehydrogenase (Complex I) that is believed to belong to the minimal assembly required for catalysis. Complex I functions in the transfer of electrons from NADH to the respiratory chain. The immediate electron acceptor for the enzyme is believed to be ubiquinone.</text>
</comment>
<dbReference type="EMBL" id="MZ202360">
    <property type="protein sequence ID" value="QWX90398.1"/>
    <property type="molecule type" value="Genomic_DNA"/>
</dbReference>
<dbReference type="GO" id="GO:0006120">
    <property type="term" value="P:mitochondrial electron transport, NADH to ubiquinone"/>
    <property type="evidence" value="ECO:0007669"/>
    <property type="project" value="InterPro"/>
</dbReference>
<feature type="transmembrane region" description="Helical" evidence="18">
    <location>
        <begin position="144"/>
        <end position="167"/>
    </location>
</feature>
<name>A0A8F2YVY3_9DIPT</name>
<evidence type="ECO:0000256" key="10">
    <source>
        <dbReference type="ARBA" id="ARBA00022967"/>
    </source>
</evidence>
<comment type="function">
    <text evidence="18">Core subunit of the mitochondrial membrane respiratory chain NADH dehydrogenase (Complex I) which catalyzes electron transfer from NADH through the respiratory chain, using ubiquinone as an electron acceptor. Essential for the catalytic activity and assembly of complex I.</text>
</comment>
<keyword evidence="7 18" id="KW-0679">Respiratory chain</keyword>
<comment type="subcellular location">
    <subcellularLocation>
        <location evidence="2 18">Mitochondrion inner membrane</location>
        <topology evidence="2 18">Multi-pass membrane protein</topology>
    </subcellularLocation>
</comment>
<dbReference type="EC" id="7.1.1.2" evidence="4 18"/>
<protein>
    <recommendedName>
        <fullName evidence="5 18">NADH-ubiquinone oxidoreductase chain 2</fullName>
        <ecNumber evidence="4 18">7.1.1.2</ecNumber>
    </recommendedName>
</protein>
<feature type="transmembrane region" description="Helical" evidence="18">
    <location>
        <begin position="12"/>
        <end position="35"/>
    </location>
</feature>
<evidence type="ECO:0000256" key="8">
    <source>
        <dbReference type="ARBA" id="ARBA00022692"/>
    </source>
</evidence>
<evidence type="ECO:0000256" key="11">
    <source>
        <dbReference type="ARBA" id="ARBA00022982"/>
    </source>
</evidence>
<keyword evidence="10 18" id="KW-1278">Translocase</keyword>
<organism evidence="20">
    <name type="scientific">Bradysia impatiens</name>
    <dbReference type="NCBI Taxonomy" id="335710"/>
    <lineage>
        <taxon>Eukaryota</taxon>
        <taxon>Metazoa</taxon>
        <taxon>Ecdysozoa</taxon>
        <taxon>Arthropoda</taxon>
        <taxon>Hexapoda</taxon>
        <taxon>Insecta</taxon>
        <taxon>Pterygota</taxon>
        <taxon>Neoptera</taxon>
        <taxon>Endopterygota</taxon>
        <taxon>Diptera</taxon>
        <taxon>Nematocera</taxon>
        <taxon>Sciaroidea</taxon>
        <taxon>Sciaridae</taxon>
        <taxon>Bradysia</taxon>
    </lineage>
</organism>
<evidence type="ECO:0000256" key="16">
    <source>
        <dbReference type="ARBA" id="ARBA00023136"/>
    </source>
</evidence>
<evidence type="ECO:0000256" key="3">
    <source>
        <dbReference type="ARBA" id="ARBA00007012"/>
    </source>
</evidence>
<comment type="catalytic activity">
    <reaction evidence="17 18">
        <text>a ubiquinone + NADH + 5 H(+)(in) = a ubiquinol + NAD(+) + 4 H(+)(out)</text>
        <dbReference type="Rhea" id="RHEA:29091"/>
        <dbReference type="Rhea" id="RHEA-COMP:9565"/>
        <dbReference type="Rhea" id="RHEA-COMP:9566"/>
        <dbReference type="ChEBI" id="CHEBI:15378"/>
        <dbReference type="ChEBI" id="CHEBI:16389"/>
        <dbReference type="ChEBI" id="CHEBI:17976"/>
        <dbReference type="ChEBI" id="CHEBI:57540"/>
        <dbReference type="ChEBI" id="CHEBI:57945"/>
        <dbReference type="EC" id="7.1.1.2"/>
    </reaction>
</comment>
<feature type="domain" description="NADH:quinone oxidoreductase/Mrp antiporter transmembrane" evidence="19">
    <location>
        <begin position="25"/>
        <end position="290"/>
    </location>
</feature>
<dbReference type="GO" id="GO:0005743">
    <property type="term" value="C:mitochondrial inner membrane"/>
    <property type="evidence" value="ECO:0007669"/>
    <property type="project" value="UniProtKB-SubCell"/>
</dbReference>
<keyword evidence="11 18" id="KW-0249">Electron transport</keyword>
<dbReference type="Pfam" id="PF00361">
    <property type="entry name" value="Proton_antipo_M"/>
    <property type="match status" value="1"/>
</dbReference>
<dbReference type="InterPro" id="IPR003917">
    <property type="entry name" value="NADH_UbQ_OxRdtase_chain2"/>
</dbReference>
<evidence type="ECO:0000256" key="6">
    <source>
        <dbReference type="ARBA" id="ARBA00022448"/>
    </source>
</evidence>
<dbReference type="InterPro" id="IPR001750">
    <property type="entry name" value="ND/Mrp_TM"/>
</dbReference>
<feature type="transmembrane region" description="Helical" evidence="18">
    <location>
        <begin position="320"/>
        <end position="345"/>
    </location>
</feature>
<comment type="similarity">
    <text evidence="3 18">Belongs to the complex I subunit 2 family.</text>
</comment>
<keyword evidence="13 18" id="KW-0520">NAD</keyword>
<evidence type="ECO:0000256" key="2">
    <source>
        <dbReference type="ARBA" id="ARBA00004448"/>
    </source>
</evidence>
<feature type="transmembrane region" description="Helical" evidence="18">
    <location>
        <begin position="240"/>
        <end position="259"/>
    </location>
</feature>
<keyword evidence="14 18" id="KW-0830">Ubiquinone</keyword>
<dbReference type="GO" id="GO:0008137">
    <property type="term" value="F:NADH dehydrogenase (ubiquinone) activity"/>
    <property type="evidence" value="ECO:0007669"/>
    <property type="project" value="UniProtKB-EC"/>
</dbReference>
<dbReference type="InterPro" id="IPR050175">
    <property type="entry name" value="Complex_I_Subunit_2"/>
</dbReference>
<evidence type="ECO:0000313" key="20">
    <source>
        <dbReference type="EMBL" id="QWX90398.1"/>
    </source>
</evidence>
<keyword evidence="8 18" id="KW-0812">Transmembrane</keyword>
<keyword evidence="12 18" id="KW-1133">Transmembrane helix</keyword>
<evidence type="ECO:0000256" key="1">
    <source>
        <dbReference type="ARBA" id="ARBA00003257"/>
    </source>
</evidence>
<reference evidence="20" key="1">
    <citation type="submission" date="2021-05" db="EMBL/GenBank/DDBJ databases">
        <title>Complete mitochondrial genome of Bradysia impatiens (Diptera: Sciaridae).</title>
        <authorList>
            <person name="Wang Y."/>
        </authorList>
    </citation>
    <scope>NUCLEOTIDE SEQUENCE</scope>
</reference>
<feature type="transmembrane region" description="Helical" evidence="18">
    <location>
        <begin position="179"/>
        <end position="196"/>
    </location>
</feature>
<gene>
    <name evidence="20" type="primary">nad2</name>
</gene>
<evidence type="ECO:0000256" key="12">
    <source>
        <dbReference type="ARBA" id="ARBA00022989"/>
    </source>
</evidence>
<dbReference type="AlphaFoldDB" id="A0A8F2YVY3"/>
<keyword evidence="15 18" id="KW-0496">Mitochondrion</keyword>
<keyword evidence="6" id="KW-0813">Transport</keyword>